<dbReference type="AlphaFoldDB" id="A0A2A9EWV9"/>
<organism evidence="1 2">
    <name type="scientific">Isoptericola jiangsuensis</name>
    <dbReference type="NCBI Taxonomy" id="548579"/>
    <lineage>
        <taxon>Bacteria</taxon>
        <taxon>Bacillati</taxon>
        <taxon>Actinomycetota</taxon>
        <taxon>Actinomycetes</taxon>
        <taxon>Micrococcales</taxon>
        <taxon>Promicromonosporaceae</taxon>
        <taxon>Isoptericola</taxon>
    </lineage>
</organism>
<accession>A0A2A9EWV9</accession>
<protein>
    <submittedName>
        <fullName evidence="1">Uncharacterized protein</fullName>
    </submittedName>
</protein>
<reference evidence="1 2" key="1">
    <citation type="submission" date="2017-10" db="EMBL/GenBank/DDBJ databases">
        <title>Sequencing the genomes of 1000 actinobacteria strains.</title>
        <authorList>
            <person name="Klenk H.-P."/>
        </authorList>
    </citation>
    <scope>NUCLEOTIDE SEQUENCE [LARGE SCALE GENOMIC DNA]</scope>
    <source>
        <strain evidence="1 2">DSM 21863</strain>
    </source>
</reference>
<dbReference type="InterPro" id="IPR027417">
    <property type="entry name" value="P-loop_NTPase"/>
</dbReference>
<dbReference type="Proteomes" id="UP000224130">
    <property type="component" value="Unassembled WGS sequence"/>
</dbReference>
<name>A0A2A9EWV9_9MICO</name>
<dbReference type="SUPFAM" id="SSF52540">
    <property type="entry name" value="P-loop containing nucleoside triphosphate hydrolases"/>
    <property type="match status" value="1"/>
</dbReference>
<evidence type="ECO:0000313" key="1">
    <source>
        <dbReference type="EMBL" id="PFG43358.1"/>
    </source>
</evidence>
<proteinExistence type="predicted"/>
<gene>
    <name evidence="1" type="ORF">ATJ88_2044</name>
</gene>
<dbReference type="EMBL" id="PDJJ01000001">
    <property type="protein sequence ID" value="PFG43358.1"/>
    <property type="molecule type" value="Genomic_DNA"/>
</dbReference>
<comment type="caution">
    <text evidence="1">The sequence shown here is derived from an EMBL/GenBank/DDBJ whole genome shotgun (WGS) entry which is preliminary data.</text>
</comment>
<evidence type="ECO:0000313" key="2">
    <source>
        <dbReference type="Proteomes" id="UP000224130"/>
    </source>
</evidence>
<keyword evidence="2" id="KW-1185">Reference proteome</keyword>
<sequence>MDAVVPEGFEDLSCEGSDGWHVQVKSRQARVGDFAISDVAEHLLALFTQHAARIAAGVSGRPVLVVERAIDGLVLAEWDIALSAQPEAARIIEAVLALARRREQNEDAVREFCRQVTVFVLPWTTAADEARDAIARRFSLVPAAADPIVRAFRDEVAASADVNTSPSIVDRRGIDRTRAESIATALVGVLDNATLERALATGACEPVDFDTPLASNGFYEGMDVQPGHVVAGLPTPRPSLTGEVVTGLDRRGRVLVTGPSGVGKSTVMWAAAYSTRHALWYRVRRLQDEDVAAIVDLASASMPSSRSPIGFIVDGVAVGPTQAWDSLVRAFAGIPHVLLLGSARTEDLLTLRTLPECDTTDVVLDEEVAAHIHAALVRSGATTATHWREAYEDAAGLTLEYTHLLTRGRRLSDVITEQVRRRVSEGRETELRLVALVATAHRWSANLDIRDVQRHLHLGDPELREALARLRSEHLVDALGTRLVGLHQLRSVALSDAVHTVPPPVLIETVRDVLALLDEPQLRPFVVGVLRDVPQIAGELLTVLAHEVERRSDARCLASVLDALRIADFRATAQSWARSLEANAVAPAQRAITIQLALMGSHPQIGLRPEIESALPGMALEPLALRDEFLDMIGNLRVSRFAAGANLPGAMAVFGALAGRQLEAPALTELGRANTALAECLQKASADDLAEVLAVAREVSLELATTILEMSGGRQSVFDRLLDSTPGLVEVAEHSRGGVRVAYARILHVSDVVNPEPDDSNRAFARRLLRCLPACDKADVQTLLPGDVPLGFRDHVIGVSTLERRYDHSDSAVQWTRVRAQIAASAAGTIDHTTRLATVTELVGDTARFLDDLTLLWCVSQGRPDEERELEARRTSIRERADTLTVPIDRIEVTLRPGAQVPNLDNDHFHSFIQGVVDNLPGRLQGPADGWPSLAAFTGDTLRRDGLRAAQLERWDLVDSDPPGELQAMDQQLSDLHAVLAELAWGQLQPRAVAGIARSGPYTTALRRAAGAAREMVSRRTGLMLDGLKELAGSLGIELVIWTRDLEKPDAVYWPPTEVAIGVPATSPEAWMTAAEALRELIEAEYAVRAARPPILITPLVGDRPVRQAAVALQTTAFPGADLLATWSDQIGRPAPTPLTDCVIDAHGALESLSGLHVLARRRSLAPDLAAYRDSEHARLRMAMDRLADLSRSADTPGDIQAYLADLEVRVLAEDQDAKAPADTLAGRIAASMTLASTTEANERIGLIFESLRWDLWRGSIA</sequence>